<dbReference type="Pfam" id="PF00787">
    <property type="entry name" value="PX"/>
    <property type="match status" value="1"/>
</dbReference>
<dbReference type="HOGENOM" id="CLU_033748_0_0_1"/>
<dbReference type="GO" id="GO:0007034">
    <property type="term" value="P:vacuolar transport"/>
    <property type="evidence" value="ECO:0007669"/>
    <property type="project" value="UniProtKB-ARBA"/>
</dbReference>
<evidence type="ECO:0000256" key="2">
    <source>
        <dbReference type="ARBA" id="ARBA00022554"/>
    </source>
</evidence>
<sequence>MTAIQAVHIRSYEERLDPKAHIVYRIEVQANVRAWQIWRRYSEFADLHADLARDTGAPPPAELPPKHAFSVSLFRSKKDQAMLEERKAGLEQYLRAIISARDDRWRDSLVFKQFLGVPVSRAANHAPTTFSASSWIDAHTELENDLRDVRADVNKRDALTDRGDVPAAHKANVGAKTKLAKIIPRIGTLARGLQELGMGGMSEGELQRRTDMVGRLQDECEKLGKMLTVARWSSTSPQSRGGYAAQPAPDSDREALLGGAGSAKPFARVFGQKAKPQETEETRPLDNVGVFGLQQVQMQRQDDQLSQLTTILARQRQMGEAIGSEIAYQNTLLDELTEDVDKVGGKLTKAGRQMARLG</sequence>
<dbReference type="PANTHER" id="PTHR22775:SF3">
    <property type="entry name" value="SORTING NEXIN-13"/>
    <property type="match status" value="1"/>
</dbReference>
<dbReference type="InterPro" id="IPR001683">
    <property type="entry name" value="PX_dom"/>
</dbReference>
<dbReference type="SUPFAM" id="SSF64268">
    <property type="entry name" value="PX domain"/>
    <property type="match status" value="1"/>
</dbReference>
<dbReference type="GO" id="GO:0097576">
    <property type="term" value="P:vacuole fusion"/>
    <property type="evidence" value="ECO:0007669"/>
    <property type="project" value="UniProtKB-ARBA"/>
</dbReference>
<dbReference type="eggNOG" id="ENOG502R27B">
    <property type="taxonomic scope" value="Eukaryota"/>
</dbReference>
<dbReference type="AlphaFoldDB" id="D8PQU7"/>
<gene>
    <name evidence="7" type="ORF">SCHCODRAFT_47766</name>
</gene>
<comment type="function">
    <text evidence="4">Essential for proper morphogenesis of the vacuole. May exist as structural reinforcement on the surface of the vacuolar membrane and be required for maintenance against rupture by osmotic pressure.</text>
</comment>
<proteinExistence type="predicted"/>
<dbReference type="GO" id="GO:0000329">
    <property type="term" value="C:fungal-type vacuole membrane"/>
    <property type="evidence" value="ECO:0007669"/>
    <property type="project" value="UniProtKB-ARBA"/>
</dbReference>
<dbReference type="EMBL" id="GL377302">
    <property type="protein sequence ID" value="EFJ02457.1"/>
    <property type="molecule type" value="Genomic_DNA"/>
</dbReference>
<dbReference type="KEGG" id="scm:SCHCO_02488527"/>
<feature type="domain" description="T-SNARE coiled-coil homology" evidence="5">
    <location>
        <begin position="295"/>
        <end position="357"/>
    </location>
</feature>
<dbReference type="OrthoDB" id="428895at2759"/>
<accession>D8PQU7</accession>
<dbReference type="GeneID" id="9584991"/>
<keyword evidence="2" id="KW-0926">Vacuole</keyword>
<evidence type="ECO:0000256" key="1">
    <source>
        <dbReference type="ARBA" id="ARBA00004116"/>
    </source>
</evidence>
<dbReference type="Proteomes" id="UP000007431">
    <property type="component" value="Unassembled WGS sequence"/>
</dbReference>
<dbReference type="InterPro" id="IPR000727">
    <property type="entry name" value="T_SNARE_dom"/>
</dbReference>
<dbReference type="InParanoid" id="D8PQU7"/>
<dbReference type="RefSeq" id="XP_003037359.1">
    <property type="nucleotide sequence ID" value="XM_003037313.1"/>
</dbReference>
<evidence type="ECO:0000259" key="6">
    <source>
        <dbReference type="PROSITE" id="PS50195"/>
    </source>
</evidence>
<dbReference type="CDD" id="cd06897">
    <property type="entry name" value="PX_SNARE"/>
    <property type="match status" value="1"/>
</dbReference>
<keyword evidence="3" id="KW-0175">Coiled coil</keyword>
<evidence type="ECO:0000313" key="8">
    <source>
        <dbReference type="Proteomes" id="UP000007431"/>
    </source>
</evidence>
<dbReference type="STRING" id="578458.D8PQU7"/>
<organism evidence="8">
    <name type="scientific">Schizophyllum commune (strain H4-8 / FGSC 9210)</name>
    <name type="common">Split gill fungus</name>
    <dbReference type="NCBI Taxonomy" id="578458"/>
    <lineage>
        <taxon>Eukaryota</taxon>
        <taxon>Fungi</taxon>
        <taxon>Dikarya</taxon>
        <taxon>Basidiomycota</taxon>
        <taxon>Agaricomycotina</taxon>
        <taxon>Agaricomycetes</taxon>
        <taxon>Agaricomycetidae</taxon>
        <taxon>Agaricales</taxon>
        <taxon>Schizophyllaceae</taxon>
        <taxon>Schizophyllum</taxon>
    </lineage>
</organism>
<dbReference type="CDD" id="cd15858">
    <property type="entry name" value="SNARE_VAM7"/>
    <property type="match status" value="1"/>
</dbReference>
<dbReference type="SUPFAM" id="SSF58038">
    <property type="entry name" value="SNARE fusion complex"/>
    <property type="match status" value="1"/>
</dbReference>
<dbReference type="GO" id="GO:0016192">
    <property type="term" value="P:vesicle-mediated transport"/>
    <property type="evidence" value="ECO:0007669"/>
    <property type="project" value="UniProtKB-ARBA"/>
</dbReference>
<dbReference type="GO" id="GO:0035091">
    <property type="term" value="F:phosphatidylinositol binding"/>
    <property type="evidence" value="ECO:0007669"/>
    <property type="project" value="InterPro"/>
</dbReference>
<evidence type="ECO:0000259" key="5">
    <source>
        <dbReference type="PROSITE" id="PS50192"/>
    </source>
</evidence>
<dbReference type="OMA" id="QASVRSW"/>
<dbReference type="SMART" id="SM00397">
    <property type="entry name" value="t_SNARE"/>
    <property type="match status" value="1"/>
</dbReference>
<dbReference type="Gene3D" id="1.20.5.110">
    <property type="match status" value="1"/>
</dbReference>
<evidence type="ECO:0000313" key="7">
    <source>
        <dbReference type="EMBL" id="EFJ02457.1"/>
    </source>
</evidence>
<reference evidence="7 8" key="1">
    <citation type="journal article" date="2010" name="Nat. Biotechnol.">
        <title>Genome sequence of the model mushroom Schizophyllum commune.</title>
        <authorList>
            <person name="Ohm R.A."/>
            <person name="de Jong J.F."/>
            <person name="Lugones L.G."/>
            <person name="Aerts A."/>
            <person name="Kothe E."/>
            <person name="Stajich J.E."/>
            <person name="de Vries R.P."/>
            <person name="Record E."/>
            <person name="Levasseur A."/>
            <person name="Baker S.E."/>
            <person name="Bartholomew K.A."/>
            <person name="Coutinho P.M."/>
            <person name="Erdmann S."/>
            <person name="Fowler T.J."/>
            <person name="Gathman A.C."/>
            <person name="Lombard V."/>
            <person name="Henrissat B."/>
            <person name="Knabe N."/>
            <person name="Kuees U."/>
            <person name="Lilly W.W."/>
            <person name="Lindquist E."/>
            <person name="Lucas S."/>
            <person name="Magnuson J.K."/>
            <person name="Piumi F."/>
            <person name="Raudaskoski M."/>
            <person name="Salamov A."/>
            <person name="Schmutz J."/>
            <person name="Schwarze F.W.M.R."/>
            <person name="vanKuyk P.A."/>
            <person name="Horton J.S."/>
            <person name="Grigoriev I.V."/>
            <person name="Woesten H.A.B."/>
        </authorList>
    </citation>
    <scope>NUCLEOTIDE SEQUENCE [LARGE SCALE GENOMIC DNA]</scope>
    <source>
        <strain evidence="8">H4-8 / FGSC 9210</strain>
    </source>
</reference>
<feature type="domain" description="PX" evidence="6">
    <location>
        <begin position="2"/>
        <end position="121"/>
    </location>
</feature>
<protein>
    <recommendedName>
        <fullName evidence="9">Phox-like protein</fullName>
    </recommendedName>
</protein>
<name>D8PQU7_SCHCM</name>
<evidence type="ECO:0000256" key="3">
    <source>
        <dbReference type="ARBA" id="ARBA00023054"/>
    </source>
</evidence>
<comment type="subcellular location">
    <subcellularLocation>
        <location evidence="1">Vacuole</location>
    </subcellularLocation>
</comment>
<evidence type="ECO:0008006" key="9">
    <source>
        <dbReference type="Google" id="ProtNLM"/>
    </source>
</evidence>
<dbReference type="Gene3D" id="3.30.1520.10">
    <property type="entry name" value="Phox-like domain"/>
    <property type="match status" value="1"/>
</dbReference>
<dbReference type="VEuPathDB" id="FungiDB:SCHCODRAFT_02488527"/>
<dbReference type="SMART" id="SM00312">
    <property type="entry name" value="PX"/>
    <property type="match status" value="1"/>
</dbReference>
<keyword evidence="8" id="KW-1185">Reference proteome</keyword>
<dbReference type="FunCoup" id="D8PQU7">
    <property type="interactions" value="49"/>
</dbReference>
<dbReference type="PROSITE" id="PS50195">
    <property type="entry name" value="PX"/>
    <property type="match status" value="1"/>
</dbReference>
<evidence type="ECO:0000256" key="4">
    <source>
        <dbReference type="ARBA" id="ARBA00054927"/>
    </source>
</evidence>
<dbReference type="InterPro" id="IPR036871">
    <property type="entry name" value="PX_dom_sf"/>
</dbReference>
<dbReference type="PROSITE" id="PS50192">
    <property type="entry name" value="T_SNARE"/>
    <property type="match status" value="1"/>
</dbReference>
<dbReference type="PANTHER" id="PTHR22775">
    <property type="entry name" value="SORTING NEXIN"/>
    <property type="match status" value="1"/>
</dbReference>
<dbReference type="FunFam" id="1.20.5.110:FF:000058">
    <property type="entry name" value="VAM7p Vacuolar SNARE protein"/>
    <property type="match status" value="1"/>
</dbReference>